<organism evidence="1 2">
    <name type="scientific">Panagrolaimus sp. PS1159</name>
    <dbReference type="NCBI Taxonomy" id="55785"/>
    <lineage>
        <taxon>Eukaryota</taxon>
        <taxon>Metazoa</taxon>
        <taxon>Ecdysozoa</taxon>
        <taxon>Nematoda</taxon>
        <taxon>Chromadorea</taxon>
        <taxon>Rhabditida</taxon>
        <taxon>Tylenchina</taxon>
        <taxon>Panagrolaimomorpha</taxon>
        <taxon>Panagrolaimoidea</taxon>
        <taxon>Panagrolaimidae</taxon>
        <taxon>Panagrolaimus</taxon>
    </lineage>
</organism>
<evidence type="ECO:0000313" key="2">
    <source>
        <dbReference type="WBParaSite" id="PS1159_v2.g22391.t1"/>
    </source>
</evidence>
<dbReference type="Proteomes" id="UP000887580">
    <property type="component" value="Unplaced"/>
</dbReference>
<accession>A0AC35FZ96</accession>
<protein>
    <submittedName>
        <fullName evidence="2">RING-type E3 ubiquitin transferase</fullName>
    </submittedName>
</protein>
<dbReference type="WBParaSite" id="PS1159_v2.g22391.t1">
    <property type="protein sequence ID" value="PS1159_v2.g22391.t1"/>
    <property type="gene ID" value="PS1159_v2.g22391"/>
</dbReference>
<proteinExistence type="predicted"/>
<sequence>MTTKKDFLYSKDKQKSFSNDSACTGDKSNQYSNLDLNQTSKCLDLIFVQSHSKSNNDKHDGPVTSQNHEREEKLQSCIDPSDSSLNALKINDDAEKEVLKSWKCISNSNNSTLSLHIVAYENKAVASDLINDKNNECNKESNDLNKQFFSLIQNPFEFLRQEEESRAKNNPEVMRFRATQRLRNPNHSSSRTRNQQSSSSGQRRNNTMSAEEGSTPISTQNQSAPLNISNPQQSQQQQNRPPHNQNSNQQNHPPRNLNQNRNKNNNRGGNGNRPQDQSNNESGAPVEAGSKKPPRQHGGKPQHQQGGGQQQDGGRQNQGARRQNQDGGRPQHQEGGEQNHDGGRQQQHNARPPRRGGGQQQYYRYNPRHNQRSTPASGFDHLIKSRKDHAGVTMTGNVHDCLICCQPSDVFGVGECRHPVCMECCIRMRILGNSESCPQCRSPITLLYFVSAPESWDNFTIPTGDITHNDSAKYNIRFTSDYTVQCYDSYLAHSCQICAQNGDKIEFATFGALRHHTAQTHQHQFCPICIEHLNILSKDRKTYLKNELDNHMKGTSNEVSGQKGHPSCMFCPERFFDDDHLYRHLRKEHFFCQICENEGGHNIFYPKVEELYKHYRLKHHPCTHPDCLAMGIAFRTDVELGVHRASEHGGSGNRTVNIDFEFNGRNQGNRILRTGAQNERDYPVPSIRQERISVVPSDAPPPSNLPSRIVPSAQNQQAHIVPSRFVASNSHDFPILNPSAPTSSSTNTMPNWRQEVQAIRRPQPPSQVPLQLTSGEQFPTLPGEAGSSNGNKSKNNKPAANSVWGKGKPIQLFTANNPPPPKPKTDEQPRRKFIPLPDIWPEGMRERVEAKIRGEKDPGPQEPEEIDPLFRVEASAANAKKEKRQAAKKKSKTVPVSAFANREVQDNIVQPSKFDALAEMDEPKSSKKNKVNKINYTVTSDNTVKIEPAPTLRAVADSIGEKKSKSPTENVKSKENGTKVPPPSSSTNEISDFPALGSSGSLLPSLTDIASGFTSIWKSRTNPPYSSSSSASTSKPPTSSWSTGPPPGFS</sequence>
<reference evidence="2" key="1">
    <citation type="submission" date="2022-11" db="UniProtKB">
        <authorList>
            <consortium name="WormBaseParasite"/>
        </authorList>
    </citation>
    <scope>IDENTIFICATION</scope>
</reference>
<evidence type="ECO:0000313" key="1">
    <source>
        <dbReference type="Proteomes" id="UP000887580"/>
    </source>
</evidence>
<name>A0AC35FZ96_9BILA</name>